<gene>
    <name evidence="1" type="ORF">BFJ65_g4482</name>
</gene>
<sequence>MARREGIIGNGLKGQEQRILQKTAALDNWLLTNDLAGTHGEYQELPHILKYIDGSGLHELLPTMRLGLPLI</sequence>
<comment type="caution">
    <text evidence="1">The sequence shown here is derived from an EMBL/GenBank/DDBJ whole genome shotgun (WGS) entry which is preliminary data.</text>
</comment>
<name>A0A3L6NRW0_FUSOX</name>
<reference evidence="1" key="1">
    <citation type="journal article" date="2018" name="Sci. Rep.">
        <title>Characterisation of pathogen-specific regions and novel effector candidates in Fusarium oxysporum f. sp. cepae.</title>
        <authorList>
            <person name="Armitage A.D."/>
            <person name="Taylor A."/>
            <person name="Sobczyk M.K."/>
            <person name="Baxter L."/>
            <person name="Greenfield B.P."/>
            <person name="Bates H.J."/>
            <person name="Wilson F."/>
            <person name="Jackson A.C."/>
            <person name="Ott S."/>
            <person name="Harrison R.J."/>
            <person name="Clarkson J.P."/>
        </authorList>
    </citation>
    <scope>NUCLEOTIDE SEQUENCE [LARGE SCALE GENOMIC DNA]</scope>
    <source>
        <strain evidence="1">FoC_Fus2</strain>
    </source>
</reference>
<accession>A0A3L6NRW0</accession>
<dbReference type="Proteomes" id="UP000270866">
    <property type="component" value="Chromosome 5"/>
</dbReference>
<proteinExistence type="predicted"/>
<evidence type="ECO:0000313" key="1">
    <source>
        <dbReference type="EMBL" id="RKK21854.1"/>
    </source>
</evidence>
<protein>
    <submittedName>
        <fullName evidence="1">Uncharacterized protein</fullName>
    </submittedName>
</protein>
<dbReference type="AlphaFoldDB" id="A0A3L6NRW0"/>
<organism evidence="1">
    <name type="scientific">Fusarium oxysporum f. sp. cepae</name>
    <dbReference type="NCBI Taxonomy" id="396571"/>
    <lineage>
        <taxon>Eukaryota</taxon>
        <taxon>Fungi</taxon>
        <taxon>Dikarya</taxon>
        <taxon>Ascomycota</taxon>
        <taxon>Pezizomycotina</taxon>
        <taxon>Sordariomycetes</taxon>
        <taxon>Hypocreomycetidae</taxon>
        <taxon>Hypocreales</taxon>
        <taxon>Nectriaceae</taxon>
        <taxon>Fusarium</taxon>
        <taxon>Fusarium oxysporum species complex</taxon>
    </lineage>
</organism>
<dbReference type="EMBL" id="MRCU01000003">
    <property type="protein sequence ID" value="RKK21854.1"/>
    <property type="molecule type" value="Genomic_DNA"/>
</dbReference>